<dbReference type="SMART" id="SM00289">
    <property type="entry name" value="WR1"/>
    <property type="match status" value="5"/>
</dbReference>
<reference evidence="2 4" key="1">
    <citation type="journal article" date="2014" name="BMC Genomics">
        <title>Genome sequence of Anopheles sinensis provides insight into genetics basis of mosquito competence for malaria parasites.</title>
        <authorList>
            <person name="Zhou D."/>
            <person name="Zhang D."/>
            <person name="Ding G."/>
            <person name="Shi L."/>
            <person name="Hou Q."/>
            <person name="Ye Y."/>
            <person name="Xu Y."/>
            <person name="Zhou H."/>
            <person name="Xiong C."/>
            <person name="Li S."/>
            <person name="Yu J."/>
            <person name="Hong S."/>
            <person name="Yu X."/>
            <person name="Zou P."/>
            <person name="Chen C."/>
            <person name="Chang X."/>
            <person name="Wang W."/>
            <person name="Lv Y."/>
            <person name="Sun Y."/>
            <person name="Ma L."/>
            <person name="Shen B."/>
            <person name="Zhu C."/>
        </authorList>
    </citation>
    <scope>NUCLEOTIDE SEQUENCE [LARGE SCALE GENOMIC DNA]</scope>
</reference>
<dbReference type="OMA" id="FLNPCYG"/>
<dbReference type="VEuPathDB" id="VectorBase:ASIC006578"/>
<dbReference type="VEuPathDB" id="VectorBase:ASIS019605"/>
<gene>
    <name evidence="2" type="ORF">ZHAS_00006578</name>
</gene>
<dbReference type="EMBL" id="KE524975">
    <property type="protein sequence ID" value="KFB39234.1"/>
    <property type="molecule type" value="Genomic_DNA"/>
</dbReference>
<accession>A0A084VMP0</accession>
<dbReference type="Proteomes" id="UP000030765">
    <property type="component" value="Unassembled WGS sequence"/>
</dbReference>
<dbReference type="VEuPathDB" id="VectorBase:ASIS019891"/>
<dbReference type="InterPro" id="IPR009030">
    <property type="entry name" value="Growth_fac_rcpt_cys_sf"/>
</dbReference>
<dbReference type="SUPFAM" id="SSF57184">
    <property type="entry name" value="Growth factor receptor domain"/>
    <property type="match status" value="2"/>
</dbReference>
<protein>
    <submittedName>
        <fullName evidence="2 3">Uncharacterized protein</fullName>
    </submittedName>
</protein>
<keyword evidence="1" id="KW-0732">Signal</keyword>
<dbReference type="EnsemblMetazoa" id="ASIC006578-RA">
    <property type="protein sequence ID" value="ASIC006578-PA"/>
    <property type="gene ID" value="ASIC006578"/>
</dbReference>
<organism evidence="2">
    <name type="scientific">Anopheles sinensis</name>
    <name type="common">Mosquito</name>
    <dbReference type="NCBI Taxonomy" id="74873"/>
    <lineage>
        <taxon>Eukaryota</taxon>
        <taxon>Metazoa</taxon>
        <taxon>Ecdysozoa</taxon>
        <taxon>Arthropoda</taxon>
        <taxon>Hexapoda</taxon>
        <taxon>Insecta</taxon>
        <taxon>Pterygota</taxon>
        <taxon>Neoptera</taxon>
        <taxon>Endopterygota</taxon>
        <taxon>Diptera</taxon>
        <taxon>Nematocera</taxon>
        <taxon>Culicoidea</taxon>
        <taxon>Culicidae</taxon>
        <taxon>Anophelinae</taxon>
        <taxon>Anopheles</taxon>
    </lineage>
</organism>
<name>A0A084VMP0_ANOSI</name>
<dbReference type="PANTHER" id="PTHR37157:SF2">
    <property type="entry name" value="EB DOMAIN-CONTAINING PROTEIN-RELATED"/>
    <property type="match status" value="1"/>
</dbReference>
<evidence type="ECO:0000313" key="3">
    <source>
        <dbReference type="EnsemblMetazoa" id="ASIC006578-PA"/>
    </source>
</evidence>
<dbReference type="PANTHER" id="PTHR37157">
    <property type="entry name" value="PRION-LIKE-(Q/N-RICH) DOMAIN-BEARING PROTEIN 25"/>
    <property type="match status" value="1"/>
</dbReference>
<evidence type="ECO:0000313" key="4">
    <source>
        <dbReference type="Proteomes" id="UP000030765"/>
    </source>
</evidence>
<dbReference type="InterPro" id="IPR006150">
    <property type="entry name" value="Cys_repeat_1"/>
</dbReference>
<sequence>MGPLLGSSSVSRWFTVGWLLLATVTLLCTVDASPDSSQGTVRKRVLLDRTPVLPDKVRLLAECGAGQNCTRTCPENYALDSRQQYCRPKRQGSCPPGYVQRAVGGGCVLEDIQCPPGSTREGSRCVIRSYSCPPGYASKGTSCVRDSICQPGYRWENGLCFPAGARIFCPPGYTEQRTGNCAPAACADCCDCQDETVATICPPGYSNHWGRCVRLLQASPDLRISSVMYRLPVECRATGETFNEGRCEAWSVVGRPACRSGHFYNGSCVEVARCHRGTLNNVCSCEFEQHLAATCPIGKLQEQVPGSCVVSKVHCRPPGRLRNGVCVRESKARSTCPEGVPFQREYCAIDVPRCPRGFTLDDHGLCKKMTPCRMDCGPYQKHGSWCGLTASCPEGYILNDHGYCVRETVHPAYSCPPGTNEHGPECISETPLCRSNYNYNPSVNLCVRCDEQPIQCPRGNLTGGRCEWSEQACPSGYQWSEGMCIKSGNDSRKYRCRKGYEFENLCVHGELACPGGHELLGESCVVKEDVHCPDGSYPLDGRCSVAKECPEHFQAGSDACIREVRRLINSTRPVCPGGFEYDGEVCISRTTVEASVTRRDAICPEGYERRSGDCVRTIQTFAVCPPRTIYTDRNDRCYCEVDLMCPHGYERSGTDCTFRSAGYTPFVNFLNPCYGAFCANLYCLSQCLSPPCPFEPCADHPGASPVSSLPRPPAYGPASCLTGGQQDCPPQEVIGLVCPPGYERVNSSCFAYYDKRCPDGYDTIGGSPGVGCSRDVILHPICPPGYTRDGESCFQASCPNGFKLQGTTCEKRELRSPKPCPPGSDLFRGACYRRSACRNGTIDGSYCVEREFTRPTCPEGFVQRSEDCAIEGSCSTDSIYIDGACVRFTEPATCPDGTYRLGRLCVYPDPPECEDTPFVATDCTSEVDARGRCWRSTIPVCAKGYQLLDDRCVSCQTEQPSCPPNMTIQRREVCVADRVVCREGYFLRAGQCVKLHVARPRCPSEEYGLCGGFCIVAHTHECKESEYAAPACTKGFQHQGKCVQLGRCDAEYTLLHGECHLRTFADPSCHGKGTRVGALCVGGTPQCPPNYALMGGQCYSCLIENAHCASGATCSESFCQLDAPRCTTSGSIFDGQVCRQLTSNKPSCPAGTNPDRYDTNFCHLKSEKAIYNCPDEYHYQNGVCLKKLYKTPACPEGYKLRHGVCYKRVCTRMSSGSSCSDGLAVHAANTCTQCLNGTTSSTPSNDDPAATQGTVDLCCSVFSPRICQASGLCHHERETICGSFCFTEEDNIYLTVAHSIQIGSRWYLAPRRIDDEDDEGSGESGYKVDIQWNYNPQSNRNVMECSRCIVQPDDCPKHCNTYDCQAAEEECNFTDASTFCAQYRDGKICENMRLG</sequence>
<keyword evidence="4" id="KW-1185">Reference proteome</keyword>
<feature type="chain" id="PRO_5001783865" evidence="1">
    <location>
        <begin position="33"/>
        <end position="1395"/>
    </location>
</feature>
<proteinExistence type="predicted"/>
<evidence type="ECO:0000256" key="1">
    <source>
        <dbReference type="SAM" id="SignalP"/>
    </source>
</evidence>
<dbReference type="OrthoDB" id="7250310at2759"/>
<dbReference type="EMBL" id="ATLV01014616">
    <property type="status" value="NOT_ANNOTATED_CDS"/>
    <property type="molecule type" value="Genomic_DNA"/>
</dbReference>
<dbReference type="STRING" id="74873.A0A084VMP0"/>
<feature type="signal peptide" evidence="1">
    <location>
        <begin position="1"/>
        <end position="32"/>
    </location>
</feature>
<evidence type="ECO:0000313" key="2">
    <source>
        <dbReference type="EMBL" id="KFB39234.1"/>
    </source>
</evidence>
<reference evidence="3" key="2">
    <citation type="submission" date="2020-05" db="UniProtKB">
        <authorList>
            <consortium name="EnsemblMetazoa"/>
        </authorList>
    </citation>
    <scope>IDENTIFICATION</scope>
</reference>